<dbReference type="Proteomes" id="UP000634522">
    <property type="component" value="Unassembled WGS sequence"/>
</dbReference>
<evidence type="ECO:0000313" key="10">
    <source>
        <dbReference type="Proteomes" id="UP000634522"/>
    </source>
</evidence>
<accession>A0ABX1NCD0</accession>
<sequence length="402" mass="41782">MPTSSHRPSHRTTLVATLIASGCSLAGSALATQGTFPHGYGVKSEGMGGAGIALAQDGLAGATNPAGMVEVGNRLDLGAAFLKVDNGSRFGSTRFDGSADKSLYVIPQLGANRMLDDASAIGLSVVGNGVGTAYRHSDDIGGLRGPRSELKQMVATASYARKLDEANAIGAGLVLARQVLTIHGPGGLGLPEGRDESYGAGVRLGWTGHLGFGLSLGAAYASRIRMSRMDEFRGLLAEHGDLDVPANYGAGIAWRIGATTLAVDYLRIEWSDVRSLGNPGVTSADGPPGSREGPGFGWRDQSVWRVGIAHAVTDALTLRAGYNHGTKLLDPRDGFLGVLAPSANRRHATLGASYALAKGTELSVAYARSFKETVHGQGPAPDGITDLYMGQHWLSVAYGVRF</sequence>
<evidence type="ECO:0000256" key="3">
    <source>
        <dbReference type="ARBA" id="ARBA00022452"/>
    </source>
</evidence>
<keyword evidence="3" id="KW-1134">Transmembrane beta strand</keyword>
<dbReference type="PANTHER" id="PTHR35093:SF8">
    <property type="entry name" value="OUTER MEMBRANE PROTEIN NMB0088-RELATED"/>
    <property type="match status" value="1"/>
</dbReference>
<comment type="subcellular location">
    <subcellularLocation>
        <location evidence="1">Cell outer membrane</location>
        <topology evidence="1">Multi-pass membrane protein</topology>
    </subcellularLocation>
</comment>
<dbReference type="InterPro" id="IPR005017">
    <property type="entry name" value="OMPP1/FadL/TodX"/>
</dbReference>
<comment type="caution">
    <text evidence="9">The sequence shown here is derived from an EMBL/GenBank/DDBJ whole genome shotgun (WGS) entry which is preliminary data.</text>
</comment>
<dbReference type="PANTHER" id="PTHR35093">
    <property type="entry name" value="OUTER MEMBRANE PROTEIN NMB0088-RELATED"/>
    <property type="match status" value="1"/>
</dbReference>
<keyword evidence="7" id="KW-0998">Cell outer membrane</keyword>
<keyword evidence="5 8" id="KW-0732">Signal</keyword>
<reference evidence="9 10" key="1">
    <citation type="submission" date="2019-12" db="EMBL/GenBank/DDBJ databases">
        <title>Comparative genomics gives insights into the taxonomy of the Azoarcus-Aromatoleum group and reveals separate origins of nif in the plant-associated Azoarcus and non-plant-associated Aromatoleum sub-groups.</title>
        <authorList>
            <person name="Lafos M."/>
            <person name="Maluk M."/>
            <person name="Batista M."/>
            <person name="Junghare M."/>
            <person name="Carmona M."/>
            <person name="Faoro H."/>
            <person name="Cruz L.M."/>
            <person name="Battistoni F."/>
            <person name="De Souza E."/>
            <person name="Pedrosa F."/>
            <person name="Chen W.-M."/>
            <person name="Poole P.S."/>
            <person name="Dixon R.A."/>
            <person name="James E.K."/>
        </authorList>
    </citation>
    <scope>NUCLEOTIDE SEQUENCE [LARGE SCALE GENOMIC DNA]</scope>
    <source>
        <strain evidence="9 10">T</strain>
    </source>
</reference>
<protein>
    <submittedName>
        <fullName evidence="9">Porin</fullName>
    </submittedName>
</protein>
<comment type="similarity">
    <text evidence="2">Belongs to the OmpP1/FadL family.</text>
</comment>
<keyword evidence="10" id="KW-1185">Reference proteome</keyword>
<feature type="chain" id="PRO_5047465467" evidence="8">
    <location>
        <begin position="32"/>
        <end position="402"/>
    </location>
</feature>
<evidence type="ECO:0000256" key="4">
    <source>
        <dbReference type="ARBA" id="ARBA00022692"/>
    </source>
</evidence>
<evidence type="ECO:0000256" key="2">
    <source>
        <dbReference type="ARBA" id="ARBA00008163"/>
    </source>
</evidence>
<keyword evidence="4" id="KW-0812">Transmembrane</keyword>
<organism evidence="9 10">
    <name type="scientific">Aromatoleum toluolicum</name>
    <dbReference type="NCBI Taxonomy" id="90060"/>
    <lineage>
        <taxon>Bacteria</taxon>
        <taxon>Pseudomonadati</taxon>
        <taxon>Pseudomonadota</taxon>
        <taxon>Betaproteobacteria</taxon>
        <taxon>Rhodocyclales</taxon>
        <taxon>Rhodocyclaceae</taxon>
        <taxon>Aromatoleum</taxon>
    </lineage>
</organism>
<dbReference type="SUPFAM" id="SSF56935">
    <property type="entry name" value="Porins"/>
    <property type="match status" value="1"/>
</dbReference>
<dbReference type="Pfam" id="PF03349">
    <property type="entry name" value="Toluene_X"/>
    <property type="match status" value="1"/>
</dbReference>
<dbReference type="Gene3D" id="2.40.160.60">
    <property type="entry name" value="Outer membrane protein transport protein (OMPP1/FadL/TodX)"/>
    <property type="match status" value="1"/>
</dbReference>
<keyword evidence="6" id="KW-0472">Membrane</keyword>
<evidence type="ECO:0000256" key="6">
    <source>
        <dbReference type="ARBA" id="ARBA00023136"/>
    </source>
</evidence>
<evidence type="ECO:0000256" key="5">
    <source>
        <dbReference type="ARBA" id="ARBA00022729"/>
    </source>
</evidence>
<evidence type="ECO:0000256" key="8">
    <source>
        <dbReference type="SAM" id="SignalP"/>
    </source>
</evidence>
<evidence type="ECO:0000256" key="1">
    <source>
        <dbReference type="ARBA" id="ARBA00004571"/>
    </source>
</evidence>
<name>A0ABX1NCD0_9RHOO</name>
<dbReference type="EMBL" id="WTVS01000009">
    <property type="protein sequence ID" value="NMF96952.1"/>
    <property type="molecule type" value="Genomic_DNA"/>
</dbReference>
<proteinExistence type="inferred from homology"/>
<feature type="signal peptide" evidence="8">
    <location>
        <begin position="1"/>
        <end position="31"/>
    </location>
</feature>
<dbReference type="PROSITE" id="PS51257">
    <property type="entry name" value="PROKAR_LIPOPROTEIN"/>
    <property type="match status" value="1"/>
</dbReference>
<evidence type="ECO:0000256" key="7">
    <source>
        <dbReference type="ARBA" id="ARBA00023237"/>
    </source>
</evidence>
<evidence type="ECO:0000313" key="9">
    <source>
        <dbReference type="EMBL" id="NMF96952.1"/>
    </source>
</evidence>
<gene>
    <name evidence="9" type="ORF">GPA27_06080</name>
</gene>